<dbReference type="SUPFAM" id="SSF49764">
    <property type="entry name" value="HSP20-like chaperones"/>
    <property type="match status" value="1"/>
</dbReference>
<dbReference type="InterPro" id="IPR031107">
    <property type="entry name" value="Small_HSP"/>
</dbReference>
<name>A0A382HZ25_9ZZZZ</name>
<proteinExistence type="predicted"/>
<dbReference type="Pfam" id="PF00011">
    <property type="entry name" value="HSP20"/>
    <property type="match status" value="1"/>
</dbReference>
<dbReference type="EMBL" id="UINC01063834">
    <property type="protein sequence ID" value="SVB91883.1"/>
    <property type="molecule type" value="Genomic_DNA"/>
</dbReference>
<accession>A0A382HZ25</accession>
<reference evidence="2" key="1">
    <citation type="submission" date="2018-05" db="EMBL/GenBank/DDBJ databases">
        <authorList>
            <person name="Lanie J.A."/>
            <person name="Ng W.-L."/>
            <person name="Kazmierczak K.M."/>
            <person name="Andrzejewski T.M."/>
            <person name="Davidsen T.M."/>
            <person name="Wayne K.J."/>
            <person name="Tettelin H."/>
            <person name="Glass J.I."/>
            <person name="Rusch D."/>
            <person name="Podicherti R."/>
            <person name="Tsui H.-C.T."/>
            <person name="Winkler M.E."/>
        </authorList>
    </citation>
    <scope>NUCLEOTIDE SEQUENCE</scope>
</reference>
<dbReference type="PROSITE" id="PS01031">
    <property type="entry name" value="SHSP"/>
    <property type="match status" value="1"/>
</dbReference>
<dbReference type="PANTHER" id="PTHR11527">
    <property type="entry name" value="HEAT-SHOCK PROTEIN 20 FAMILY MEMBER"/>
    <property type="match status" value="1"/>
</dbReference>
<protein>
    <recommendedName>
        <fullName evidence="1">SHSP domain-containing protein</fullName>
    </recommendedName>
</protein>
<dbReference type="InterPro" id="IPR002068">
    <property type="entry name" value="A-crystallin/Hsp20_dom"/>
</dbReference>
<evidence type="ECO:0000259" key="1">
    <source>
        <dbReference type="PROSITE" id="PS01031"/>
    </source>
</evidence>
<dbReference type="Gene3D" id="2.60.40.790">
    <property type="match status" value="1"/>
</dbReference>
<feature type="non-terminal residue" evidence="2">
    <location>
        <position position="1"/>
    </location>
</feature>
<dbReference type="AlphaFoldDB" id="A0A382HZ25"/>
<dbReference type="CDD" id="cd06464">
    <property type="entry name" value="ACD_sHsps-like"/>
    <property type="match status" value="1"/>
</dbReference>
<evidence type="ECO:0000313" key="2">
    <source>
        <dbReference type="EMBL" id="SVB91883.1"/>
    </source>
</evidence>
<sequence length="48" mass="5105">GTFTRSFELPSEVKADGIGATYRNGVLTVTVPKAEEAKPKQIEVKIGA</sequence>
<organism evidence="2">
    <name type="scientific">marine metagenome</name>
    <dbReference type="NCBI Taxonomy" id="408172"/>
    <lineage>
        <taxon>unclassified sequences</taxon>
        <taxon>metagenomes</taxon>
        <taxon>ecological metagenomes</taxon>
    </lineage>
</organism>
<dbReference type="InterPro" id="IPR008978">
    <property type="entry name" value="HSP20-like_chaperone"/>
</dbReference>
<gene>
    <name evidence="2" type="ORF">METZ01_LOCUS244737</name>
</gene>
<feature type="domain" description="SHSP" evidence="1">
    <location>
        <begin position="1"/>
        <end position="47"/>
    </location>
</feature>